<dbReference type="EMBL" id="JACEGD010000009">
    <property type="protein sequence ID" value="MBH5386739.1"/>
    <property type="molecule type" value="Genomic_DNA"/>
</dbReference>
<reference evidence="1 2" key="1">
    <citation type="submission" date="2020-07" db="EMBL/GenBank/DDBJ databases">
        <title>Bradyrhizobium diversity isolated from nodules of indigenous legumes of Western Australia.</title>
        <authorList>
            <person name="Klepa M.S."/>
        </authorList>
    </citation>
    <scope>NUCLEOTIDE SEQUENCE [LARGE SCALE GENOMIC DNA]</scope>
    <source>
        <strain evidence="1 2">CNPSo 4019</strain>
    </source>
</reference>
<evidence type="ECO:0000313" key="1">
    <source>
        <dbReference type="EMBL" id="MBH5386739.1"/>
    </source>
</evidence>
<keyword evidence="2" id="KW-1185">Reference proteome</keyword>
<proteinExistence type="predicted"/>
<evidence type="ECO:0000313" key="2">
    <source>
        <dbReference type="Proteomes" id="UP001194539"/>
    </source>
</evidence>
<organism evidence="1 2">
    <name type="scientific">Bradyrhizobium diversitatis</name>
    <dbReference type="NCBI Taxonomy" id="2755406"/>
    <lineage>
        <taxon>Bacteria</taxon>
        <taxon>Pseudomonadati</taxon>
        <taxon>Pseudomonadota</taxon>
        <taxon>Alphaproteobacteria</taxon>
        <taxon>Hyphomicrobiales</taxon>
        <taxon>Nitrobacteraceae</taxon>
        <taxon>Bradyrhizobium</taxon>
    </lineage>
</organism>
<comment type="caution">
    <text evidence="1">The sequence shown here is derived from an EMBL/GenBank/DDBJ whole genome shotgun (WGS) entry which is preliminary data.</text>
</comment>
<accession>A0ABS0P0H8</accession>
<sequence>MQPGIIAGVDHPVERDLGDFVPALHQLEANGAGLHADPAGLVKDR</sequence>
<dbReference type="RefSeq" id="WP_197966021.1">
    <property type="nucleotide sequence ID" value="NZ_JACEGD010000009.1"/>
</dbReference>
<name>A0ABS0P0H8_9BRAD</name>
<protein>
    <submittedName>
        <fullName evidence="1">Uncharacterized protein</fullName>
    </submittedName>
</protein>
<dbReference type="Proteomes" id="UP001194539">
    <property type="component" value="Unassembled WGS sequence"/>
</dbReference>
<gene>
    <name evidence="1" type="ORF">H1B27_10660</name>
</gene>